<keyword evidence="1" id="KW-0812">Transmembrane</keyword>
<dbReference type="HOGENOM" id="CLU_1944487_0_0_5"/>
<sequence>MTVFLSDIMLESALKTLHEQQNLMVQNIITARHAMIEEEKKTAGKLITEATTYIKTEINEEISKNLNSVSQQMQTYKNTALEISAIESNINKTITNFTKEIKLYTLFIGASLFANILCFFAIIIHHFLY</sequence>
<dbReference type="AlphaFoldDB" id="J0ZIK1"/>
<proteinExistence type="predicted"/>
<gene>
    <name evidence="2" type="ORF">ME3_01310</name>
</gene>
<accession>J0ZIK1</accession>
<keyword evidence="1" id="KW-0472">Membrane</keyword>
<keyword evidence="1" id="KW-1133">Transmembrane helix</keyword>
<comment type="caution">
    <text evidence="2">The sequence shown here is derived from an EMBL/GenBank/DDBJ whole genome shotgun (WGS) entry which is preliminary data.</text>
</comment>
<dbReference type="Proteomes" id="UP000009017">
    <property type="component" value="Unassembled WGS sequence"/>
</dbReference>
<feature type="transmembrane region" description="Helical" evidence="1">
    <location>
        <begin position="103"/>
        <end position="128"/>
    </location>
</feature>
<dbReference type="RefSeq" id="WP_007478107.1">
    <property type="nucleotide sequence ID" value="NZ_JH725087.1"/>
</dbReference>
<reference evidence="2 3" key="1">
    <citation type="submission" date="2012-03" db="EMBL/GenBank/DDBJ databases">
        <title>The Genome Sequence of Bartonella melophagi K-2C.</title>
        <authorList>
            <consortium name="The Broad Institute Genome Sequencing Platform"/>
            <consortium name="The Broad Institute Genome Sequencing Center for Infectious Disease"/>
            <person name="Feldgarden M."/>
            <person name="Kirby J."/>
            <person name="Kosoy M."/>
            <person name="Birtles R."/>
            <person name="Probert W.S."/>
            <person name="Chiaraviglio L."/>
            <person name="Young S.K."/>
            <person name="Zeng Q."/>
            <person name="Gargeya S."/>
            <person name="Fitzgerald M."/>
            <person name="Haas B."/>
            <person name="Abouelleil A."/>
            <person name="Alvarado L."/>
            <person name="Arachchi H.M."/>
            <person name="Berlin A."/>
            <person name="Chapman S.B."/>
            <person name="Gearin G."/>
            <person name="Goldberg J."/>
            <person name="Griggs A."/>
            <person name="Gujja S."/>
            <person name="Hansen M."/>
            <person name="Heiman D."/>
            <person name="Howarth C."/>
            <person name="Larimer J."/>
            <person name="Lui A."/>
            <person name="MacDonald P.J.P."/>
            <person name="McCowen C."/>
            <person name="Montmayeur A."/>
            <person name="Murphy C."/>
            <person name="Neiman D."/>
            <person name="Pearson M."/>
            <person name="Priest M."/>
            <person name="Roberts A."/>
            <person name="Saif S."/>
            <person name="Shea T."/>
            <person name="Sisk P."/>
            <person name="Stolte C."/>
            <person name="Sykes S."/>
            <person name="Wortman J."/>
            <person name="Nusbaum C."/>
            <person name="Birren B."/>
        </authorList>
    </citation>
    <scope>NUCLEOTIDE SEQUENCE [LARGE SCALE GENOMIC DNA]</scope>
    <source>
        <strain evidence="2 3">K-2C</strain>
    </source>
</reference>
<name>J0ZIK1_9HYPH</name>
<dbReference type="EMBL" id="AIMA01000035">
    <property type="protein sequence ID" value="EJF88038.1"/>
    <property type="molecule type" value="Genomic_DNA"/>
</dbReference>
<protein>
    <submittedName>
        <fullName evidence="2">Uncharacterized protein</fullName>
    </submittedName>
</protein>
<keyword evidence="3" id="KW-1185">Reference proteome</keyword>
<organism evidence="2 3">
    <name type="scientific">Bartonella melophagi K-2C</name>
    <dbReference type="NCBI Taxonomy" id="1094557"/>
    <lineage>
        <taxon>Bacteria</taxon>
        <taxon>Pseudomonadati</taxon>
        <taxon>Pseudomonadota</taxon>
        <taxon>Alphaproteobacteria</taxon>
        <taxon>Hyphomicrobiales</taxon>
        <taxon>Bartonellaceae</taxon>
        <taxon>Bartonella</taxon>
    </lineage>
</organism>
<evidence type="ECO:0000256" key="1">
    <source>
        <dbReference type="SAM" id="Phobius"/>
    </source>
</evidence>
<dbReference type="eggNOG" id="ENOG5031441">
    <property type="taxonomic scope" value="Bacteria"/>
</dbReference>
<evidence type="ECO:0000313" key="2">
    <source>
        <dbReference type="EMBL" id="EJF88038.1"/>
    </source>
</evidence>
<evidence type="ECO:0000313" key="3">
    <source>
        <dbReference type="Proteomes" id="UP000009017"/>
    </source>
</evidence>